<keyword evidence="3" id="KW-1185">Reference proteome</keyword>
<evidence type="ECO:0000313" key="2">
    <source>
        <dbReference type="EMBL" id="KAK0632598.1"/>
    </source>
</evidence>
<dbReference type="Pfam" id="PF13472">
    <property type="entry name" value="Lipase_GDSL_2"/>
    <property type="match status" value="1"/>
</dbReference>
<organism evidence="2 3">
    <name type="scientific">Immersiella caudata</name>
    <dbReference type="NCBI Taxonomy" id="314043"/>
    <lineage>
        <taxon>Eukaryota</taxon>
        <taxon>Fungi</taxon>
        <taxon>Dikarya</taxon>
        <taxon>Ascomycota</taxon>
        <taxon>Pezizomycotina</taxon>
        <taxon>Sordariomycetes</taxon>
        <taxon>Sordariomycetidae</taxon>
        <taxon>Sordariales</taxon>
        <taxon>Lasiosphaeriaceae</taxon>
        <taxon>Immersiella</taxon>
    </lineage>
</organism>
<dbReference type="PANTHER" id="PTHR30383:SF19">
    <property type="entry name" value="FIBRONECTIN TYPE-III DOMAIN-CONTAINING PROTEIN"/>
    <property type="match status" value="1"/>
</dbReference>
<dbReference type="InterPro" id="IPR051532">
    <property type="entry name" value="Ester_Hydrolysis_Enzymes"/>
</dbReference>
<dbReference type="AlphaFoldDB" id="A0AA39XEQ3"/>
<feature type="domain" description="SGNH hydrolase-type esterase" evidence="1">
    <location>
        <begin position="11"/>
        <end position="191"/>
    </location>
</feature>
<dbReference type="InterPro" id="IPR036514">
    <property type="entry name" value="SGNH_hydro_sf"/>
</dbReference>
<keyword evidence="2" id="KW-0378">Hydrolase</keyword>
<dbReference type="Proteomes" id="UP001175000">
    <property type="component" value="Unassembled WGS sequence"/>
</dbReference>
<evidence type="ECO:0000313" key="3">
    <source>
        <dbReference type="Proteomes" id="UP001175000"/>
    </source>
</evidence>
<dbReference type="EMBL" id="JAULSU010000001">
    <property type="protein sequence ID" value="KAK0632598.1"/>
    <property type="molecule type" value="Genomic_DNA"/>
</dbReference>
<evidence type="ECO:0000259" key="1">
    <source>
        <dbReference type="Pfam" id="PF13472"/>
    </source>
</evidence>
<dbReference type="GO" id="GO:0004622">
    <property type="term" value="F:phosphatidylcholine lysophospholipase activity"/>
    <property type="evidence" value="ECO:0007669"/>
    <property type="project" value="TreeGrafter"/>
</dbReference>
<dbReference type="PANTHER" id="PTHR30383">
    <property type="entry name" value="THIOESTERASE 1/PROTEASE 1/LYSOPHOSPHOLIPASE L1"/>
    <property type="match status" value="1"/>
</dbReference>
<name>A0AA39XEQ3_9PEZI</name>
<comment type="caution">
    <text evidence="2">The sequence shown here is derived from an EMBL/GenBank/DDBJ whole genome shotgun (WGS) entry which is preliminary data.</text>
</comment>
<dbReference type="InterPro" id="IPR013830">
    <property type="entry name" value="SGNH_hydro"/>
</dbReference>
<sequence>MAARQKLRVLCFGDSLTAGYASMGCVYHPYRLKLEHMLEMAFPDMDIETVDDGRPGDTVKFGFLKRMQTNYPPRKKGDESYNWTIVLGGTNDLALRVKPEDIFAHLQEVWDIPLRRKSKVLALTVPEAGIENGRERMDARRNKLNELIKGYKKEGFHVFDLNAAVPFFAMSKSDQEAFWDDGVHFTPDGYNLIGKEVGMSLVKLLEKERAANPPPTKKRRVFRDDDKVFEEEVGDPTSLDQGYVVVRRKDLN</sequence>
<dbReference type="CDD" id="cd00229">
    <property type="entry name" value="SGNH_hydrolase"/>
    <property type="match status" value="1"/>
</dbReference>
<dbReference type="PROSITE" id="PS51257">
    <property type="entry name" value="PROKAR_LIPOPROTEIN"/>
    <property type="match status" value="1"/>
</dbReference>
<accession>A0AA39XEQ3</accession>
<protein>
    <submittedName>
        <fullName evidence="2">SGNH hydrolase-type esterase domain-containing protein</fullName>
    </submittedName>
</protein>
<dbReference type="SUPFAM" id="SSF52266">
    <property type="entry name" value="SGNH hydrolase"/>
    <property type="match status" value="1"/>
</dbReference>
<proteinExistence type="predicted"/>
<reference evidence="2" key="1">
    <citation type="submission" date="2023-06" db="EMBL/GenBank/DDBJ databases">
        <title>Genome-scale phylogeny and comparative genomics of the fungal order Sordariales.</title>
        <authorList>
            <consortium name="Lawrence Berkeley National Laboratory"/>
            <person name="Hensen N."/>
            <person name="Bonometti L."/>
            <person name="Westerberg I."/>
            <person name="Brannstrom I.O."/>
            <person name="Guillou S."/>
            <person name="Cros-Aarteil S."/>
            <person name="Calhoun S."/>
            <person name="Haridas S."/>
            <person name="Kuo A."/>
            <person name="Mondo S."/>
            <person name="Pangilinan J."/>
            <person name="Riley R."/>
            <person name="Labutti K."/>
            <person name="Andreopoulos B."/>
            <person name="Lipzen A."/>
            <person name="Chen C."/>
            <person name="Yanf M."/>
            <person name="Daum C."/>
            <person name="Ng V."/>
            <person name="Clum A."/>
            <person name="Steindorff A."/>
            <person name="Ohm R."/>
            <person name="Martin F."/>
            <person name="Silar P."/>
            <person name="Natvig D."/>
            <person name="Lalanne C."/>
            <person name="Gautier V."/>
            <person name="Ament-Velasquez S.L."/>
            <person name="Kruys A."/>
            <person name="Hutchinson M.I."/>
            <person name="Powell A.J."/>
            <person name="Barry K."/>
            <person name="Miller A.N."/>
            <person name="Grigoriev I.V."/>
            <person name="Debuchy R."/>
            <person name="Gladieux P."/>
            <person name="Thoren M.H."/>
            <person name="Johannesson H."/>
        </authorList>
    </citation>
    <scope>NUCLEOTIDE SEQUENCE</scope>
    <source>
        <strain evidence="2">CBS 606.72</strain>
    </source>
</reference>
<gene>
    <name evidence="2" type="ORF">B0T14DRAFT_416658</name>
</gene>
<dbReference type="Gene3D" id="3.40.50.1110">
    <property type="entry name" value="SGNH hydrolase"/>
    <property type="match status" value="1"/>
</dbReference>